<evidence type="ECO:0000256" key="1">
    <source>
        <dbReference type="ARBA" id="ARBA00010075"/>
    </source>
</evidence>
<dbReference type="GO" id="GO:0003677">
    <property type="term" value="F:DNA binding"/>
    <property type="evidence" value="ECO:0007669"/>
    <property type="project" value="InterPro"/>
</dbReference>
<feature type="domain" description="Transposase IS4-like" evidence="2">
    <location>
        <begin position="100"/>
        <end position="340"/>
    </location>
</feature>
<protein>
    <submittedName>
        <fullName evidence="4">Transposase</fullName>
    </submittedName>
</protein>
<dbReference type="InterPro" id="IPR051698">
    <property type="entry name" value="Transposase_11-like"/>
</dbReference>
<dbReference type="PANTHER" id="PTHR30298">
    <property type="entry name" value="H REPEAT-ASSOCIATED PREDICTED TRANSPOSASE"/>
    <property type="match status" value="1"/>
</dbReference>
<gene>
    <name evidence="4" type="ORF">ERS008529_04568</name>
</gene>
<sequence>MKGLIQSFADFPDPRRQGRIQHRFIDVLIIAVSAVIAGADSWTDIASYGRSKEDWLRTFLRLEAGIPSHDTFRRVFTLLDPETFEQCFYEWVSGFFLALDREVIAIDGKTVRRSFNKAIKQGPLHIVSAFATEQGISLGQLAVDGKSNEITAIPELLSRLSLKGNIVTLDAMGCQRGIAQNILDQQADYILALKGNQSKKHKAVVAFCQTECLSYPSSINPTYDAFDDRHGRTVRRRGWVIPVTDRLSGLQDWPGVRNVVMVETIRSVQYVKGVTSDLRYYLSSCSDAPEIQIAAVRKHWAIENSLHWVLDVTFREDDSRIREQVSTRMFAQLRKMALNIVKRDKSSKISLRARRKSAGWDNSYMESLLFNNP</sequence>
<evidence type="ECO:0000259" key="3">
    <source>
        <dbReference type="Pfam" id="PF13808"/>
    </source>
</evidence>
<evidence type="ECO:0000259" key="2">
    <source>
        <dbReference type="Pfam" id="PF01609"/>
    </source>
</evidence>
<dbReference type="NCBIfam" id="NF033564">
    <property type="entry name" value="transpos_ISAs1"/>
    <property type="match status" value="1"/>
</dbReference>
<dbReference type="Pfam" id="PF01609">
    <property type="entry name" value="DDE_Tnp_1"/>
    <property type="match status" value="1"/>
</dbReference>
<evidence type="ECO:0000313" key="5">
    <source>
        <dbReference type="Proteomes" id="UP000045840"/>
    </source>
</evidence>
<feature type="domain" description="H repeat-associated protein N-terminal" evidence="3">
    <location>
        <begin position="6"/>
        <end position="92"/>
    </location>
</feature>
<comment type="similarity">
    <text evidence="1">Belongs to the transposase 11 family.</text>
</comment>
<proteinExistence type="inferred from homology"/>
<dbReference type="InterPro" id="IPR032806">
    <property type="entry name" value="YbfD_N"/>
</dbReference>
<reference evidence="5" key="1">
    <citation type="submission" date="2015-03" db="EMBL/GenBank/DDBJ databases">
        <authorList>
            <consortium name="Pathogen Informatics"/>
        </authorList>
    </citation>
    <scope>NUCLEOTIDE SEQUENCE [LARGE SCALE GENOMIC DNA]</scope>
    <source>
        <strain evidence="5">A125KOH2</strain>
    </source>
</reference>
<dbReference type="Proteomes" id="UP000045840">
    <property type="component" value="Unassembled WGS sequence"/>
</dbReference>
<dbReference type="EMBL" id="CQAZ01000085">
    <property type="protein sequence ID" value="CNI63977.1"/>
    <property type="molecule type" value="Genomic_DNA"/>
</dbReference>
<organism evidence="4 5">
    <name type="scientific">Yersinia pekkanenii</name>
    <dbReference type="NCBI Taxonomy" id="1288385"/>
    <lineage>
        <taxon>Bacteria</taxon>
        <taxon>Pseudomonadati</taxon>
        <taxon>Pseudomonadota</taxon>
        <taxon>Gammaproteobacteria</taxon>
        <taxon>Enterobacterales</taxon>
        <taxon>Yersiniaceae</taxon>
        <taxon>Yersinia</taxon>
    </lineage>
</organism>
<name>A0A0T9RI19_9GAMM</name>
<dbReference type="PANTHER" id="PTHR30298:SF0">
    <property type="entry name" value="PROTEIN YBFL-RELATED"/>
    <property type="match status" value="1"/>
</dbReference>
<dbReference type="RefSeq" id="WP_049615318.1">
    <property type="nucleotide sequence ID" value="NZ_CQAZ01000085.1"/>
</dbReference>
<dbReference type="GO" id="GO:0004803">
    <property type="term" value="F:transposase activity"/>
    <property type="evidence" value="ECO:0007669"/>
    <property type="project" value="InterPro"/>
</dbReference>
<dbReference type="AlphaFoldDB" id="A0A0T9RI19"/>
<evidence type="ECO:0000313" key="4">
    <source>
        <dbReference type="EMBL" id="CNI63977.1"/>
    </source>
</evidence>
<accession>A0A0T9RI19</accession>
<dbReference type="InterPro" id="IPR047647">
    <property type="entry name" value="ISAs1_transpos"/>
</dbReference>
<dbReference type="GO" id="GO:0006313">
    <property type="term" value="P:DNA transposition"/>
    <property type="evidence" value="ECO:0007669"/>
    <property type="project" value="InterPro"/>
</dbReference>
<dbReference type="InterPro" id="IPR002559">
    <property type="entry name" value="Transposase_11"/>
</dbReference>
<dbReference type="Pfam" id="PF13808">
    <property type="entry name" value="DDE_Tnp_1_assoc"/>
    <property type="match status" value="1"/>
</dbReference>